<dbReference type="RefSeq" id="WP_171158916.1">
    <property type="nucleotide sequence ID" value="NZ_CP053189.1"/>
</dbReference>
<proteinExistence type="predicted"/>
<name>A0A6M4PQR0_9ACTN</name>
<accession>A0A6M4PQR0</accession>
<evidence type="ECO:0000313" key="3">
    <source>
        <dbReference type="EMBL" id="QJS13518.1"/>
    </source>
</evidence>
<dbReference type="InterPro" id="IPR036513">
    <property type="entry name" value="STAS_dom_sf"/>
</dbReference>
<dbReference type="PROSITE" id="PS50801">
    <property type="entry name" value="STAS"/>
    <property type="match status" value="1"/>
</dbReference>
<dbReference type="AlphaFoldDB" id="A0A6M4PQR0"/>
<evidence type="ECO:0000259" key="2">
    <source>
        <dbReference type="PROSITE" id="PS50801"/>
    </source>
</evidence>
<dbReference type="SUPFAM" id="SSF52091">
    <property type="entry name" value="SpoIIaa-like"/>
    <property type="match status" value="1"/>
</dbReference>
<gene>
    <name evidence="3" type="ORF">HKX69_31770</name>
</gene>
<feature type="compositionally biased region" description="Basic and acidic residues" evidence="1">
    <location>
        <begin position="1"/>
        <end position="10"/>
    </location>
</feature>
<dbReference type="InterPro" id="IPR002645">
    <property type="entry name" value="STAS_dom"/>
</dbReference>
<dbReference type="Proteomes" id="UP000502641">
    <property type="component" value="Chromosome"/>
</dbReference>
<feature type="region of interest" description="Disordered" evidence="1">
    <location>
        <begin position="1"/>
        <end position="23"/>
    </location>
</feature>
<protein>
    <submittedName>
        <fullName evidence="3">Anti-sigma factor antagonist</fullName>
    </submittedName>
</protein>
<dbReference type="Pfam" id="PF01740">
    <property type="entry name" value="STAS"/>
    <property type="match status" value="1"/>
</dbReference>
<evidence type="ECO:0000256" key="1">
    <source>
        <dbReference type="SAM" id="MobiDB-lite"/>
    </source>
</evidence>
<dbReference type="KEGG" id="sarg:HKX69_31770"/>
<evidence type="ECO:0000313" key="4">
    <source>
        <dbReference type="Proteomes" id="UP000502641"/>
    </source>
</evidence>
<reference evidence="3 4" key="1">
    <citation type="submission" date="2020-05" db="EMBL/GenBank/DDBJ databases">
        <authorList>
            <person name="Li K."/>
        </authorList>
    </citation>
    <scope>NUCLEOTIDE SEQUENCE [LARGE SCALE GENOMIC DNA]</scope>
    <source>
        <strain evidence="4">jing01</strain>
    </source>
</reference>
<dbReference type="EMBL" id="CP053189">
    <property type="protein sequence ID" value="QJS13518.1"/>
    <property type="molecule type" value="Genomic_DNA"/>
</dbReference>
<organism evidence="3 4">
    <name type="scientific">Streptomyces argyrophylli</name>
    <dbReference type="NCBI Taxonomy" id="2726118"/>
    <lineage>
        <taxon>Bacteria</taxon>
        <taxon>Bacillati</taxon>
        <taxon>Actinomycetota</taxon>
        <taxon>Actinomycetes</taxon>
        <taxon>Kitasatosporales</taxon>
        <taxon>Streptomycetaceae</taxon>
        <taxon>Streptomyces</taxon>
    </lineage>
</organism>
<keyword evidence="4" id="KW-1185">Reference proteome</keyword>
<sequence length="172" mass="17876">METRSPREDGQPSPARVRPGGPAPLLLQTVHEHRPGLGGISVLKTRGTVDASNARLFSEALAEHVAHAGQAGEHPLLDLSEAYLACADAVRSLDRATGALARTGRALSVVQPRPHVREALTSAGLPGIRVHATLASALDALTSRAPAREPARERAGGPAYAPARPVPGDPGW</sequence>
<feature type="domain" description="STAS" evidence="2">
    <location>
        <begin position="39"/>
        <end position="144"/>
    </location>
</feature>
<dbReference type="CDD" id="cd07043">
    <property type="entry name" value="STAS_anti-anti-sigma_factors"/>
    <property type="match status" value="1"/>
</dbReference>
<dbReference type="Gene3D" id="3.30.750.24">
    <property type="entry name" value="STAS domain"/>
    <property type="match status" value="1"/>
</dbReference>
<feature type="region of interest" description="Disordered" evidence="1">
    <location>
        <begin position="143"/>
        <end position="172"/>
    </location>
</feature>
<feature type="compositionally biased region" description="Basic and acidic residues" evidence="1">
    <location>
        <begin position="146"/>
        <end position="155"/>
    </location>
</feature>